<evidence type="ECO:0000313" key="1">
    <source>
        <dbReference type="EMBL" id="RNA20747.1"/>
    </source>
</evidence>
<dbReference type="Proteomes" id="UP000276133">
    <property type="component" value="Unassembled WGS sequence"/>
</dbReference>
<sequence length="61" mass="6719">MNVYRQKGLADNGFGPNFETNSDLFLSLKALILNLISALSFSRIGMGFFLECSVEKQTLTG</sequence>
<proteinExistence type="predicted"/>
<name>A0A3M7RB53_BRAPC</name>
<gene>
    <name evidence="1" type="ORF">BpHYR1_032314</name>
</gene>
<dbReference type="AlphaFoldDB" id="A0A3M7RB53"/>
<organism evidence="1 2">
    <name type="scientific">Brachionus plicatilis</name>
    <name type="common">Marine rotifer</name>
    <name type="synonym">Brachionus muelleri</name>
    <dbReference type="NCBI Taxonomy" id="10195"/>
    <lineage>
        <taxon>Eukaryota</taxon>
        <taxon>Metazoa</taxon>
        <taxon>Spiralia</taxon>
        <taxon>Gnathifera</taxon>
        <taxon>Rotifera</taxon>
        <taxon>Eurotatoria</taxon>
        <taxon>Monogononta</taxon>
        <taxon>Pseudotrocha</taxon>
        <taxon>Ploima</taxon>
        <taxon>Brachionidae</taxon>
        <taxon>Brachionus</taxon>
    </lineage>
</organism>
<protein>
    <submittedName>
        <fullName evidence="1">Uncharacterized protein</fullName>
    </submittedName>
</protein>
<keyword evidence="2" id="KW-1185">Reference proteome</keyword>
<evidence type="ECO:0000313" key="2">
    <source>
        <dbReference type="Proteomes" id="UP000276133"/>
    </source>
</evidence>
<dbReference type="EMBL" id="REGN01003793">
    <property type="protein sequence ID" value="RNA20747.1"/>
    <property type="molecule type" value="Genomic_DNA"/>
</dbReference>
<reference evidence="1 2" key="1">
    <citation type="journal article" date="2018" name="Sci. Rep.">
        <title>Genomic signatures of local adaptation to the degree of environmental predictability in rotifers.</title>
        <authorList>
            <person name="Franch-Gras L."/>
            <person name="Hahn C."/>
            <person name="Garcia-Roger E.M."/>
            <person name="Carmona M.J."/>
            <person name="Serra M."/>
            <person name="Gomez A."/>
        </authorList>
    </citation>
    <scope>NUCLEOTIDE SEQUENCE [LARGE SCALE GENOMIC DNA]</scope>
    <source>
        <strain evidence="1">HYR1</strain>
    </source>
</reference>
<comment type="caution">
    <text evidence="1">The sequence shown here is derived from an EMBL/GenBank/DDBJ whole genome shotgun (WGS) entry which is preliminary data.</text>
</comment>
<accession>A0A3M7RB53</accession>